<evidence type="ECO:0000313" key="2">
    <source>
        <dbReference type="EMBL" id="PWK45267.1"/>
    </source>
</evidence>
<keyword evidence="3" id="KW-1185">Reference proteome</keyword>
<dbReference type="OrthoDB" id="3539663at2"/>
<dbReference type="RefSeq" id="WP_109596324.1">
    <property type="nucleotide sequence ID" value="NZ_BONA01000060.1"/>
</dbReference>
<protein>
    <submittedName>
        <fullName evidence="2">Uncharacterized protein</fullName>
    </submittedName>
</protein>
<gene>
    <name evidence="2" type="ORF">BC793_111241</name>
</gene>
<proteinExistence type="predicted"/>
<feature type="transmembrane region" description="Helical" evidence="1">
    <location>
        <begin position="68"/>
        <end position="93"/>
    </location>
</feature>
<accession>A0A316FBN8</accession>
<reference evidence="2 3" key="1">
    <citation type="submission" date="2018-05" db="EMBL/GenBank/DDBJ databases">
        <title>Genomic Encyclopedia of Archaeal and Bacterial Type Strains, Phase II (KMG-II): from individual species to whole genera.</title>
        <authorList>
            <person name="Goeker M."/>
        </authorList>
    </citation>
    <scope>NUCLEOTIDE SEQUENCE [LARGE SCALE GENOMIC DNA]</scope>
    <source>
        <strain evidence="2 3">DSM 45184</strain>
    </source>
</reference>
<keyword evidence="1" id="KW-0812">Transmembrane</keyword>
<evidence type="ECO:0000313" key="3">
    <source>
        <dbReference type="Proteomes" id="UP000245697"/>
    </source>
</evidence>
<name>A0A316FBN8_9ACTN</name>
<feature type="transmembrane region" description="Helical" evidence="1">
    <location>
        <begin position="113"/>
        <end position="135"/>
    </location>
</feature>
<organism evidence="2 3">
    <name type="scientific">Actinoplanes xinjiangensis</name>
    <dbReference type="NCBI Taxonomy" id="512350"/>
    <lineage>
        <taxon>Bacteria</taxon>
        <taxon>Bacillati</taxon>
        <taxon>Actinomycetota</taxon>
        <taxon>Actinomycetes</taxon>
        <taxon>Micromonosporales</taxon>
        <taxon>Micromonosporaceae</taxon>
        <taxon>Actinoplanes</taxon>
    </lineage>
</organism>
<dbReference type="EMBL" id="QGGR01000011">
    <property type="protein sequence ID" value="PWK45267.1"/>
    <property type="molecule type" value="Genomic_DNA"/>
</dbReference>
<comment type="caution">
    <text evidence="2">The sequence shown here is derived from an EMBL/GenBank/DDBJ whole genome shotgun (WGS) entry which is preliminary data.</text>
</comment>
<sequence length="191" mass="20247">MTKTALLAAPLAMTAYGITRIIGRLDGHYGPGADWQLAHLFGLAGMALFVPVILTLRRHITAGANTITAVTLLGLATTVIQFSADIVLALAATDRDSLRRLQHQVTDIPGVQAAIYDIGPLLFFIGLVTMAALAARTHHLPWWSPATMLIGVLLPTIDLNLMPLTGLLILAALLPLRTPGPRATTPAVTQP</sequence>
<feature type="transmembrane region" description="Helical" evidence="1">
    <location>
        <begin position="37"/>
        <end position="56"/>
    </location>
</feature>
<keyword evidence="1" id="KW-1133">Transmembrane helix</keyword>
<dbReference type="Proteomes" id="UP000245697">
    <property type="component" value="Unassembled WGS sequence"/>
</dbReference>
<feature type="transmembrane region" description="Helical" evidence="1">
    <location>
        <begin position="147"/>
        <end position="174"/>
    </location>
</feature>
<evidence type="ECO:0000256" key="1">
    <source>
        <dbReference type="SAM" id="Phobius"/>
    </source>
</evidence>
<dbReference type="AlphaFoldDB" id="A0A316FBN8"/>
<keyword evidence="1" id="KW-0472">Membrane</keyword>